<reference evidence="1 2" key="1">
    <citation type="journal article" date="2012" name="Int. J. Syst. Evol. Microbiol.">
        <title>Flammeovirga pacifica sp. nov., isolated from deep-sea sediment.</title>
        <authorList>
            <person name="Xu H."/>
            <person name="Fu Y."/>
            <person name="Yang N."/>
            <person name="Ding Z."/>
            <person name="Lai Q."/>
            <person name="Zeng R."/>
        </authorList>
    </citation>
    <scope>NUCLEOTIDE SEQUENCE [LARGE SCALE GENOMIC DNA]</scope>
    <source>
        <strain evidence="2">DSM 24597 / LMG 26175 / WPAGA1</strain>
    </source>
</reference>
<evidence type="ECO:0000313" key="1">
    <source>
        <dbReference type="EMBL" id="OHX68044.1"/>
    </source>
</evidence>
<protein>
    <submittedName>
        <fullName evidence="1">Uncharacterized protein</fullName>
    </submittedName>
</protein>
<dbReference type="Proteomes" id="UP000179797">
    <property type="component" value="Unassembled WGS sequence"/>
</dbReference>
<accession>A0A1S1Z428</accession>
<keyword evidence="2" id="KW-1185">Reference proteome</keyword>
<evidence type="ECO:0000313" key="2">
    <source>
        <dbReference type="Proteomes" id="UP000179797"/>
    </source>
</evidence>
<name>A0A1S1Z428_FLAPC</name>
<organism evidence="1 2">
    <name type="scientific">Flammeovirga pacifica</name>
    <dbReference type="NCBI Taxonomy" id="915059"/>
    <lineage>
        <taxon>Bacteria</taxon>
        <taxon>Pseudomonadati</taxon>
        <taxon>Bacteroidota</taxon>
        <taxon>Cytophagia</taxon>
        <taxon>Cytophagales</taxon>
        <taxon>Flammeovirgaceae</taxon>
        <taxon>Flammeovirga</taxon>
    </lineage>
</organism>
<comment type="caution">
    <text evidence="1">The sequence shown here is derived from an EMBL/GenBank/DDBJ whole genome shotgun (WGS) entry which is preliminary data.</text>
</comment>
<dbReference type="EMBL" id="JRYR02000001">
    <property type="protein sequence ID" value="OHX68044.1"/>
    <property type="molecule type" value="Genomic_DNA"/>
</dbReference>
<dbReference type="AlphaFoldDB" id="A0A1S1Z428"/>
<gene>
    <name evidence="1" type="ORF">NH26_17690</name>
</gene>
<sequence>MLSIITTPLSLNEDTRTKYFKSFRTESLSDDQSDLSASKLRVLLYELFIQLRARNNKVTLYQCIQLLSRKVSISPEMIRIRINTKD</sequence>
<proteinExistence type="predicted"/>
<dbReference type="RefSeq" id="WP_044220141.1">
    <property type="nucleotide sequence ID" value="NZ_JRYR02000001.1"/>
</dbReference>